<dbReference type="Pfam" id="PF00496">
    <property type="entry name" value="SBP_bac_5"/>
    <property type="match status" value="1"/>
</dbReference>
<evidence type="ECO:0000259" key="2">
    <source>
        <dbReference type="Pfam" id="PF00496"/>
    </source>
</evidence>
<dbReference type="InterPro" id="IPR000914">
    <property type="entry name" value="SBP_5_dom"/>
</dbReference>
<feature type="non-terminal residue" evidence="3">
    <location>
        <position position="1"/>
    </location>
</feature>
<dbReference type="GO" id="GO:0043190">
    <property type="term" value="C:ATP-binding cassette (ABC) transporter complex"/>
    <property type="evidence" value="ECO:0007669"/>
    <property type="project" value="InterPro"/>
</dbReference>
<dbReference type="Gene3D" id="3.40.190.10">
    <property type="entry name" value="Periplasmic binding protein-like II"/>
    <property type="match status" value="1"/>
</dbReference>
<keyword evidence="1" id="KW-0732">Signal</keyword>
<comment type="caution">
    <text evidence="3">The sequence shown here is derived from an EMBL/GenBank/DDBJ whole genome shotgun (WGS) entry which is preliminary data.</text>
</comment>
<dbReference type="GO" id="GO:0030288">
    <property type="term" value="C:outer membrane-bounded periplasmic space"/>
    <property type="evidence" value="ECO:0007669"/>
    <property type="project" value="TreeGrafter"/>
</dbReference>
<gene>
    <name evidence="3" type="ORF">VT99_10721</name>
</gene>
<dbReference type="CDD" id="cd08497">
    <property type="entry name" value="MbnE-like"/>
    <property type="match status" value="1"/>
</dbReference>
<dbReference type="InterPro" id="IPR039424">
    <property type="entry name" value="SBP_5"/>
</dbReference>
<organism evidence="3 4">
    <name type="scientific">Candidatus Electrothrix marina</name>
    <dbReference type="NCBI Taxonomy" id="1859130"/>
    <lineage>
        <taxon>Bacteria</taxon>
        <taxon>Pseudomonadati</taxon>
        <taxon>Thermodesulfobacteriota</taxon>
        <taxon>Desulfobulbia</taxon>
        <taxon>Desulfobulbales</taxon>
        <taxon>Desulfobulbaceae</taxon>
        <taxon>Candidatus Electrothrix</taxon>
    </lineage>
</organism>
<dbReference type="AlphaFoldDB" id="A0A3S3R2L8"/>
<dbReference type="EMBL" id="MTKQ01000072">
    <property type="protein sequence ID" value="RWX48630.1"/>
    <property type="molecule type" value="Genomic_DNA"/>
</dbReference>
<dbReference type="InterPro" id="IPR030678">
    <property type="entry name" value="Peptide/Ni-bd"/>
</dbReference>
<dbReference type="GO" id="GO:0042884">
    <property type="term" value="P:microcin transport"/>
    <property type="evidence" value="ECO:0007669"/>
    <property type="project" value="TreeGrafter"/>
</dbReference>
<dbReference type="Proteomes" id="UP000286862">
    <property type="component" value="Unassembled WGS sequence"/>
</dbReference>
<evidence type="ECO:0000313" key="3">
    <source>
        <dbReference type="EMBL" id="RWX48630.1"/>
    </source>
</evidence>
<name>A0A3S3R2L8_9BACT</name>
<dbReference type="GO" id="GO:1904680">
    <property type="term" value="F:peptide transmembrane transporter activity"/>
    <property type="evidence" value="ECO:0007669"/>
    <property type="project" value="TreeGrafter"/>
</dbReference>
<evidence type="ECO:0000313" key="4">
    <source>
        <dbReference type="Proteomes" id="UP000286862"/>
    </source>
</evidence>
<reference evidence="3 4" key="1">
    <citation type="submission" date="2017-01" db="EMBL/GenBank/DDBJ databases">
        <title>The cable genome- insights into the physiology and evolution of filamentous bacteria capable of sulfide oxidation via long distance electron transfer.</title>
        <authorList>
            <person name="Schreiber L."/>
            <person name="Bjerg J.T."/>
            <person name="Boggild A."/>
            <person name="Van De Vossenberg J."/>
            <person name="Meysman F."/>
            <person name="Nielsen L.P."/>
            <person name="Schramm A."/>
            <person name="Kjeldsen K.U."/>
        </authorList>
    </citation>
    <scope>NUCLEOTIDE SEQUENCE [LARGE SCALE GENOMIC DNA]</scope>
    <source>
        <strain evidence="3">A2</strain>
    </source>
</reference>
<dbReference type="PIRSF" id="PIRSF002741">
    <property type="entry name" value="MppA"/>
    <property type="match status" value="1"/>
</dbReference>
<protein>
    <submittedName>
        <fullName evidence="3">Microcin C transport system substrate-binding protein</fullName>
    </submittedName>
</protein>
<accession>A0A3S3R2L8</accession>
<dbReference type="PANTHER" id="PTHR30290:SF64">
    <property type="entry name" value="ABC TRANSPORTER PERIPLASMIC BINDING PROTEIN"/>
    <property type="match status" value="1"/>
</dbReference>
<proteinExistence type="predicted"/>
<dbReference type="SUPFAM" id="SSF53850">
    <property type="entry name" value="Periplasmic binding protein-like II"/>
    <property type="match status" value="1"/>
</dbReference>
<sequence>FLFSRPNRELHIIASGLPVLNKKFYTEHGFGTESKGDPMLPPVGSGPYIVKEVNPGKSITYERNPDYWAADHPTRKGMFNYSTITVKYFKDQIVSLEAFKAGDFDFMWVNIAKQWQRDLVGRPFDQGKLVKKTFAHKNNQGMQGFVFNTRKELFKNLEVRQALGLAFDFEWTNNALFFNQYTRANSYFSNSNLAATGLPGETELKLLNPLNEKYPSTLPPEVFTAPLTPSTTAPPNSLRGNLRQAQKLLAEQGWQVKDGVLTSANGRQRFEFEILLVSPSFERVMAPYVKNLEKLGIKANYRTIDAALYTDRIKNFDFDMTVTVFGQSQSPGNEQRDNWTSAAASRNGSANLAGIQSPVVDSLVDSLIYAETQEELTAACKALDRVLWYGYYVVPNWYLAYHRLTFSSRFKQPKQLPVYYNPYALLYTWWFAGE</sequence>
<dbReference type="GO" id="GO:0015833">
    <property type="term" value="P:peptide transport"/>
    <property type="evidence" value="ECO:0007669"/>
    <property type="project" value="TreeGrafter"/>
</dbReference>
<feature type="domain" description="Solute-binding protein family 5" evidence="2">
    <location>
        <begin position="29"/>
        <end position="344"/>
    </location>
</feature>
<dbReference type="PANTHER" id="PTHR30290">
    <property type="entry name" value="PERIPLASMIC BINDING COMPONENT OF ABC TRANSPORTER"/>
    <property type="match status" value="1"/>
</dbReference>
<evidence type="ECO:0000256" key="1">
    <source>
        <dbReference type="ARBA" id="ARBA00022729"/>
    </source>
</evidence>
<dbReference type="Gene3D" id="3.10.105.10">
    <property type="entry name" value="Dipeptide-binding Protein, Domain 3"/>
    <property type="match status" value="1"/>
</dbReference>